<evidence type="ECO:0000313" key="2">
    <source>
        <dbReference type="Proteomes" id="UP001165122"/>
    </source>
</evidence>
<dbReference type="EMBL" id="BRXW01000100">
    <property type="protein sequence ID" value="GMI06454.1"/>
    <property type="molecule type" value="Genomic_DNA"/>
</dbReference>
<dbReference type="Proteomes" id="UP001165122">
    <property type="component" value="Unassembled WGS sequence"/>
</dbReference>
<gene>
    <name evidence="1" type="ORF">TrLO_g11796</name>
</gene>
<reference evidence="2" key="1">
    <citation type="journal article" date="2023" name="Commun. Biol.">
        <title>Genome analysis of Parmales, the sister group of diatoms, reveals the evolutionary specialization of diatoms from phago-mixotrophs to photoautotrophs.</title>
        <authorList>
            <person name="Ban H."/>
            <person name="Sato S."/>
            <person name="Yoshikawa S."/>
            <person name="Yamada K."/>
            <person name="Nakamura Y."/>
            <person name="Ichinomiya M."/>
            <person name="Sato N."/>
            <person name="Blanc-Mathieu R."/>
            <person name="Endo H."/>
            <person name="Kuwata A."/>
            <person name="Ogata H."/>
        </authorList>
    </citation>
    <scope>NUCLEOTIDE SEQUENCE [LARGE SCALE GENOMIC DNA]</scope>
    <source>
        <strain evidence="2">NIES 3700</strain>
    </source>
</reference>
<keyword evidence="2" id="KW-1185">Reference proteome</keyword>
<evidence type="ECO:0000313" key="1">
    <source>
        <dbReference type="EMBL" id="GMI06454.1"/>
    </source>
</evidence>
<protein>
    <submittedName>
        <fullName evidence="1">Uncharacterized protein</fullName>
    </submittedName>
</protein>
<dbReference type="AlphaFoldDB" id="A0A9W7FA71"/>
<proteinExistence type="predicted"/>
<name>A0A9W7FA71_9STRA</name>
<comment type="caution">
    <text evidence="1">The sequence shown here is derived from an EMBL/GenBank/DDBJ whole genome shotgun (WGS) entry which is preliminary data.</text>
</comment>
<dbReference type="OrthoDB" id="10262355at2759"/>
<sequence>MRARVKKYEKDEQPSLYTKLGILNIRLSPESAETAKSKLLTHDIAMYPQLVPEKLCLHLLSRTKNFTTGLPPFLMNYEEYFAGRSFKDRNWTEQIFQECNLDAHNPRERGKLPDSNRKTVLVQLMEGSKRYAHQEEDNKEFPCQAHMMLSEPGVDFDGGEFFHGMNEIILTPTNPYCHFCEVRLFHKIPTTNYNDEIEL</sequence>
<accession>A0A9W7FA71</accession>
<organism evidence="1 2">
    <name type="scientific">Triparma laevis f. longispina</name>
    <dbReference type="NCBI Taxonomy" id="1714387"/>
    <lineage>
        <taxon>Eukaryota</taxon>
        <taxon>Sar</taxon>
        <taxon>Stramenopiles</taxon>
        <taxon>Ochrophyta</taxon>
        <taxon>Bolidophyceae</taxon>
        <taxon>Parmales</taxon>
        <taxon>Triparmaceae</taxon>
        <taxon>Triparma</taxon>
    </lineage>
</organism>